<organism evidence="7 8">
    <name type="scientific">Leeuwenhoekiella palythoae</name>
    <dbReference type="NCBI Taxonomy" id="573501"/>
    <lineage>
        <taxon>Bacteria</taxon>
        <taxon>Pseudomonadati</taxon>
        <taxon>Bacteroidota</taxon>
        <taxon>Flavobacteriia</taxon>
        <taxon>Flavobacteriales</taxon>
        <taxon>Flavobacteriaceae</taxon>
        <taxon>Leeuwenhoekiella</taxon>
    </lineage>
</organism>
<dbReference type="Gene3D" id="3.30.1120.10">
    <property type="match status" value="1"/>
</dbReference>
<evidence type="ECO:0000313" key="9">
    <source>
        <dbReference type="Proteomes" id="UP000290037"/>
    </source>
</evidence>
<dbReference type="Pfam" id="PF00884">
    <property type="entry name" value="Sulfatase"/>
    <property type="match status" value="1"/>
</dbReference>
<dbReference type="Proteomes" id="UP000290037">
    <property type="component" value="Unassembled WGS sequence"/>
</dbReference>
<dbReference type="PROSITE" id="PS00149">
    <property type="entry name" value="SULFATASE_2"/>
    <property type="match status" value="1"/>
</dbReference>
<evidence type="ECO:0000256" key="2">
    <source>
        <dbReference type="ARBA" id="ARBA00022723"/>
    </source>
</evidence>
<dbReference type="FunFam" id="3.30.1120.10:FF:000008">
    <property type="entry name" value="Arylsulfatase"/>
    <property type="match status" value="1"/>
</dbReference>
<evidence type="ECO:0000259" key="5">
    <source>
        <dbReference type="Pfam" id="PF00884"/>
    </source>
</evidence>
<dbReference type="GO" id="GO:0046872">
    <property type="term" value="F:metal ion binding"/>
    <property type="evidence" value="ECO:0007669"/>
    <property type="project" value="UniProtKB-KW"/>
</dbReference>
<keyword evidence="2" id="KW-0479">Metal-binding</keyword>
<evidence type="ECO:0000313" key="6">
    <source>
        <dbReference type="EMBL" id="RXG27476.1"/>
    </source>
</evidence>
<dbReference type="EMBL" id="QOVN01000007">
    <property type="protein sequence ID" value="RXG27476.1"/>
    <property type="molecule type" value="Genomic_DNA"/>
</dbReference>
<dbReference type="InterPro" id="IPR000917">
    <property type="entry name" value="Sulfatase_N"/>
</dbReference>
<dbReference type="FunFam" id="3.40.720.10:FF:000047">
    <property type="entry name" value="Arylsulfatase"/>
    <property type="match status" value="1"/>
</dbReference>
<dbReference type="GO" id="GO:0004065">
    <property type="term" value="F:arylsulfatase activity"/>
    <property type="evidence" value="ECO:0007669"/>
    <property type="project" value="TreeGrafter"/>
</dbReference>
<dbReference type="STRING" id="573501.SAMN04487999_0579"/>
<reference evidence="6 9" key="3">
    <citation type="submission" date="2018-07" db="EMBL/GenBank/DDBJ databases">
        <title>Leeuwenhoekiella genomics.</title>
        <authorList>
            <person name="Tahon G."/>
            <person name="Willems A."/>
        </authorList>
    </citation>
    <scope>NUCLEOTIDE SEQUENCE [LARGE SCALE GENOMIC DNA]</scope>
    <source>
        <strain evidence="6 9">LMG 24856</strain>
    </source>
</reference>
<dbReference type="CDD" id="cd16025">
    <property type="entry name" value="PAS_like"/>
    <property type="match status" value="1"/>
</dbReference>
<evidence type="ECO:0000313" key="8">
    <source>
        <dbReference type="Proteomes" id="UP000184240"/>
    </source>
</evidence>
<dbReference type="InterPro" id="IPR050738">
    <property type="entry name" value="Sulfatase"/>
</dbReference>
<evidence type="ECO:0000256" key="4">
    <source>
        <dbReference type="ARBA" id="ARBA00022837"/>
    </source>
</evidence>
<comment type="similarity">
    <text evidence="1">Belongs to the sulfatase family.</text>
</comment>
<reference evidence="8" key="1">
    <citation type="submission" date="2016-11" db="EMBL/GenBank/DDBJ databases">
        <authorList>
            <person name="Varghese N."/>
            <person name="Submissions S."/>
        </authorList>
    </citation>
    <scope>NUCLEOTIDE SEQUENCE [LARGE SCALE GENOMIC DNA]</scope>
    <source>
        <strain evidence="8">DSM 19859</strain>
    </source>
</reference>
<dbReference type="SUPFAM" id="SSF53649">
    <property type="entry name" value="Alkaline phosphatase-like"/>
    <property type="match status" value="1"/>
</dbReference>
<dbReference type="InterPro" id="IPR024607">
    <property type="entry name" value="Sulfatase_CS"/>
</dbReference>
<dbReference type="PANTHER" id="PTHR42693">
    <property type="entry name" value="ARYLSULFATASE FAMILY MEMBER"/>
    <property type="match status" value="1"/>
</dbReference>
<dbReference type="InterPro" id="IPR017850">
    <property type="entry name" value="Alkaline_phosphatase_core_sf"/>
</dbReference>
<dbReference type="OrthoDB" id="9765065at2"/>
<keyword evidence="3" id="KW-0378">Hydrolase</keyword>
<dbReference type="PANTHER" id="PTHR42693:SF53">
    <property type="entry name" value="ENDO-4-O-SULFATASE"/>
    <property type="match status" value="1"/>
</dbReference>
<dbReference type="RefSeq" id="WP_072980138.1">
    <property type="nucleotide sequence ID" value="NZ_FQXT01000001.1"/>
</dbReference>
<dbReference type="EMBL" id="FQXT01000001">
    <property type="protein sequence ID" value="SHH58951.1"/>
    <property type="molecule type" value="Genomic_DNA"/>
</dbReference>
<protein>
    <submittedName>
        <fullName evidence="7">Arylsulfatase</fullName>
    </submittedName>
</protein>
<dbReference type="Proteomes" id="UP000184240">
    <property type="component" value="Unassembled WGS sequence"/>
</dbReference>
<gene>
    <name evidence="6" type="ORF">DSM01_2995</name>
    <name evidence="7" type="ORF">SAMN04487999_0579</name>
</gene>
<accession>A0A1M5U7R9</accession>
<evidence type="ECO:0000313" key="7">
    <source>
        <dbReference type="EMBL" id="SHH58951.1"/>
    </source>
</evidence>
<sequence>MLHKLNPFRKKISLIAGCSLLFINCKNNDTSDKASVSETPEKPNIVVIMADDLGFSDLGCYGGEVDTPVLNGLAENGLRFNAFYNTSRCCPSRAALLTGQYPHQAGIGQMTMDRNLPGYRGRLDEQTVTLAEVLKTAGYQTGMVGKWHVSPTEDLGGNEQLEWLNHQTEKETFSDLDTYPTARGFDKYYGNIWGVVDYFDPFALVNGTKPVKDVPEDFYYTDAIGDSTVAYVDHFVKEEKPFFLYVAHCAPHWPLMAPEQEIKKYEHVYDEGWQKIREERYKKLIEKGIFKGDTTKLSEFMFPDLKWAENENENWDSRAMAVHAAMIDRMDQNIGKLIDKLEATGQLDNTVIMFMSDNGASSERPSQYGIGFDRPSETRDGREIHYPVKKSEEHLPGPETVMSGIGAVWANVANTPFRYWKARVYEGGITSPFIVHWPAGIKEQGAVKSQAAHIIDIMPTLLELSGATYPEEFNGNTIDPYMGKSMVSAFTNTEEAPINETLFWEHFGAAALRQGDWKLVKLDGNADWELYNLKEDRTEMNNLAAKYPDRLKAMQEEWNTMAKATDVFPN</sequence>
<dbReference type="Gene3D" id="3.40.720.10">
    <property type="entry name" value="Alkaline Phosphatase, subunit A"/>
    <property type="match status" value="1"/>
</dbReference>
<feature type="domain" description="Sulfatase N-terminal" evidence="5">
    <location>
        <begin position="43"/>
        <end position="466"/>
    </location>
</feature>
<evidence type="ECO:0000256" key="1">
    <source>
        <dbReference type="ARBA" id="ARBA00008779"/>
    </source>
</evidence>
<proteinExistence type="inferred from homology"/>
<reference evidence="7" key="2">
    <citation type="submission" date="2016-11" db="EMBL/GenBank/DDBJ databases">
        <authorList>
            <person name="Jaros S."/>
            <person name="Januszkiewicz K."/>
            <person name="Wedrychowicz H."/>
        </authorList>
    </citation>
    <scope>NUCLEOTIDE SEQUENCE [LARGE SCALE GENOMIC DNA]</scope>
    <source>
        <strain evidence="7">DSM 19859</strain>
    </source>
</reference>
<name>A0A1M5U7R9_9FLAO</name>
<evidence type="ECO:0000256" key="3">
    <source>
        <dbReference type="ARBA" id="ARBA00022801"/>
    </source>
</evidence>
<dbReference type="AlphaFoldDB" id="A0A1M5U7R9"/>
<keyword evidence="9" id="KW-1185">Reference proteome</keyword>
<keyword evidence="4" id="KW-0106">Calcium</keyword>